<evidence type="ECO:0000313" key="3">
    <source>
        <dbReference type="Proteomes" id="UP001501057"/>
    </source>
</evidence>
<dbReference type="SUPFAM" id="SSF82549">
    <property type="entry name" value="DAK1/DegV-like"/>
    <property type="match status" value="1"/>
</dbReference>
<keyword evidence="3" id="KW-1185">Reference proteome</keyword>
<gene>
    <name evidence="2" type="ORF">GCM10009710_03970</name>
</gene>
<accession>A0ABP4VH55</accession>
<dbReference type="PROSITE" id="PS51482">
    <property type="entry name" value="DEGV"/>
    <property type="match status" value="1"/>
</dbReference>
<evidence type="ECO:0000313" key="2">
    <source>
        <dbReference type="EMBL" id="GAA1726500.1"/>
    </source>
</evidence>
<dbReference type="Gene3D" id="3.40.50.10170">
    <property type="match status" value="1"/>
</dbReference>
<protein>
    <submittedName>
        <fullName evidence="2">DegV family protein</fullName>
    </submittedName>
</protein>
<dbReference type="EMBL" id="BAAAME010000002">
    <property type="protein sequence ID" value="GAA1726500.1"/>
    <property type="molecule type" value="Genomic_DNA"/>
</dbReference>
<dbReference type="Proteomes" id="UP001501057">
    <property type="component" value="Unassembled WGS sequence"/>
</dbReference>
<reference evidence="3" key="1">
    <citation type="journal article" date="2019" name="Int. J. Syst. Evol. Microbiol.">
        <title>The Global Catalogue of Microorganisms (GCM) 10K type strain sequencing project: providing services to taxonomists for standard genome sequencing and annotation.</title>
        <authorList>
            <consortium name="The Broad Institute Genomics Platform"/>
            <consortium name="The Broad Institute Genome Sequencing Center for Infectious Disease"/>
            <person name="Wu L."/>
            <person name="Ma J."/>
        </authorList>
    </citation>
    <scope>NUCLEOTIDE SEQUENCE [LARGE SCALE GENOMIC DNA]</scope>
    <source>
        <strain evidence="3">JCM 13518</strain>
    </source>
</reference>
<comment type="caution">
    <text evidence="2">The sequence shown here is derived from an EMBL/GenBank/DDBJ whole genome shotgun (WGS) entry which is preliminary data.</text>
</comment>
<dbReference type="Gene3D" id="3.30.1180.10">
    <property type="match status" value="1"/>
</dbReference>
<dbReference type="InterPro" id="IPR050270">
    <property type="entry name" value="DegV_domain_contain"/>
</dbReference>
<keyword evidence="1" id="KW-0446">Lipid-binding</keyword>
<dbReference type="PANTHER" id="PTHR33434">
    <property type="entry name" value="DEGV DOMAIN-CONTAINING PROTEIN DR_1986-RELATED"/>
    <property type="match status" value="1"/>
</dbReference>
<organism evidence="2 3">
    <name type="scientific">Aeromicrobium alkaliterrae</name>
    <dbReference type="NCBI Taxonomy" id="302168"/>
    <lineage>
        <taxon>Bacteria</taxon>
        <taxon>Bacillati</taxon>
        <taxon>Actinomycetota</taxon>
        <taxon>Actinomycetes</taxon>
        <taxon>Propionibacteriales</taxon>
        <taxon>Nocardioidaceae</taxon>
        <taxon>Aeromicrobium</taxon>
    </lineage>
</organism>
<dbReference type="RefSeq" id="WP_344197185.1">
    <property type="nucleotide sequence ID" value="NZ_BAAAME010000002.1"/>
</dbReference>
<dbReference type="NCBIfam" id="TIGR00762">
    <property type="entry name" value="DegV"/>
    <property type="match status" value="1"/>
</dbReference>
<proteinExistence type="predicted"/>
<dbReference type="PANTHER" id="PTHR33434:SF2">
    <property type="entry name" value="FATTY ACID-BINDING PROTEIN TM_1468"/>
    <property type="match status" value="1"/>
</dbReference>
<name>A0ABP4VH55_9ACTN</name>
<dbReference type="InterPro" id="IPR003797">
    <property type="entry name" value="DegV"/>
</dbReference>
<dbReference type="Pfam" id="PF02645">
    <property type="entry name" value="DegV"/>
    <property type="match status" value="1"/>
</dbReference>
<sequence>MAGKRRTKKSAAFPGGVAIVTDSTASLDPADAEREGIAVVPLSVVVGAETYTEGVDTSADLIAGALKEFVPVSTSRPNPDEFAEVYARLAKDGATSIVSVHLSSRMSGTLDSAMLAAKRSPVPVSVVDSRQVGLATGFAAGLAARARGEDVSPEDVAEVARVAGAGSTALIYVDTLEYLRRGGRVNAVGALIGSALAVKPLLTITDGLVVPLEKVRTSGKAIARMETLAAEAAEELDGFDIGVQHLANAPVAEQLAERLAKRLGREVVPVDEVGAVIGAHVGPGTVAVTVTPH</sequence>
<evidence type="ECO:0000256" key="1">
    <source>
        <dbReference type="ARBA" id="ARBA00023121"/>
    </source>
</evidence>
<dbReference type="InterPro" id="IPR043168">
    <property type="entry name" value="DegV_C"/>
</dbReference>